<feature type="region of interest" description="Disordered" evidence="1">
    <location>
        <begin position="65"/>
        <end position="130"/>
    </location>
</feature>
<dbReference type="PANTHER" id="PTHR13066:SF2">
    <property type="entry name" value="GOLGIN-45"/>
    <property type="match status" value="1"/>
</dbReference>
<dbReference type="GO" id="GO:0043001">
    <property type="term" value="P:Golgi to plasma membrane protein transport"/>
    <property type="evidence" value="ECO:0007669"/>
    <property type="project" value="InterPro"/>
</dbReference>
<feature type="compositionally biased region" description="Basic and acidic residues" evidence="1">
    <location>
        <begin position="108"/>
        <end position="122"/>
    </location>
</feature>
<dbReference type="GO" id="GO:0000139">
    <property type="term" value="C:Golgi membrane"/>
    <property type="evidence" value="ECO:0007669"/>
    <property type="project" value="TreeGrafter"/>
</dbReference>
<evidence type="ECO:0000313" key="2">
    <source>
        <dbReference type="Proteomes" id="UP000085678"/>
    </source>
</evidence>
<gene>
    <name evidence="3" type="primary">LOC106154445</name>
</gene>
<evidence type="ECO:0000256" key="1">
    <source>
        <dbReference type="SAM" id="MobiDB-lite"/>
    </source>
</evidence>
<dbReference type="GO" id="GO:0007030">
    <property type="term" value="P:Golgi organization"/>
    <property type="evidence" value="ECO:0007669"/>
    <property type="project" value="InterPro"/>
</dbReference>
<keyword evidence="2" id="KW-1185">Reference proteome</keyword>
<evidence type="ECO:0000313" key="3">
    <source>
        <dbReference type="RefSeq" id="XP_013384244.1"/>
    </source>
</evidence>
<dbReference type="InParanoid" id="A0A1S3HGV0"/>
<dbReference type="KEGG" id="lak:106154445"/>
<dbReference type="GeneID" id="106154445"/>
<feature type="compositionally biased region" description="Basic and acidic residues" evidence="1">
    <location>
        <begin position="80"/>
        <end position="89"/>
    </location>
</feature>
<accession>A0A1S3HGV0</accession>
<dbReference type="AlphaFoldDB" id="A0A1S3HGV0"/>
<organism evidence="2 3">
    <name type="scientific">Lingula anatina</name>
    <name type="common">Brachiopod</name>
    <name type="synonym">Lingula unguis</name>
    <dbReference type="NCBI Taxonomy" id="7574"/>
    <lineage>
        <taxon>Eukaryota</taxon>
        <taxon>Metazoa</taxon>
        <taxon>Spiralia</taxon>
        <taxon>Lophotrochozoa</taxon>
        <taxon>Brachiopoda</taxon>
        <taxon>Linguliformea</taxon>
        <taxon>Lingulata</taxon>
        <taxon>Lingulida</taxon>
        <taxon>Linguloidea</taxon>
        <taxon>Lingulidae</taxon>
        <taxon>Lingula</taxon>
    </lineage>
</organism>
<dbReference type="STRING" id="7574.A0A1S3HGV0"/>
<dbReference type="OrthoDB" id="5959043at2759"/>
<dbReference type="PANTHER" id="PTHR13066">
    <property type="entry name" value="BASIC LEUCINE ZIPPER NUCLEAR FACTOR 1 BLZF1 PROTEIN"/>
    <property type="match status" value="1"/>
</dbReference>
<proteinExistence type="predicted"/>
<protein>
    <submittedName>
        <fullName evidence="3">Golgin-45-like</fullName>
    </submittedName>
</protein>
<name>A0A1S3HGV0_LINAN</name>
<dbReference type="Proteomes" id="UP000085678">
    <property type="component" value="Unplaced"/>
</dbReference>
<feature type="region of interest" description="Disordered" evidence="1">
    <location>
        <begin position="23"/>
        <end position="47"/>
    </location>
</feature>
<feature type="compositionally biased region" description="Polar residues" evidence="1">
    <location>
        <begin position="97"/>
        <end position="106"/>
    </location>
</feature>
<dbReference type="InterPro" id="IPR027095">
    <property type="entry name" value="Golgin-45"/>
</dbReference>
<sequence length="514" mass="56481">MATKGMQIIKANTSIVRDQVVKGLPSDTGAGPKRVTFDESQVPRIPHEPTKAAVGHIQRGTSGQLMTKGTVSSSGGTEMKQGKKGDHSNTKRPHQYNLAQTPTSLGRFQRESHGGARQKTDLSKPSPLFYIADNGDASDCSSVSDSPDHIGAKQQKTKVKYQTSLTGGASAQMKSDSTSSITGLKLRPINIVDPMHSKPTEDTHGKTGASQSLPDMSPEHIQLGIPMGFKLGGALDMSDPGGDCVGPFSPNTIKTQLRSLLEEKTVLRSELDKQVEVNLELKKLLVASLGDDLQYRMERMARDKASLALQVGDYSKKVTQDTETLESLSIQADMWRSKYMASRVMVEELAEWKAHLFLQYRESQAAVLKLLEERQVLKIKLMDTYKNLKTLQDGFDPKNAHQTPTHHAFSLMTVVKTIQQLAYNVKYRLLGPLPDDTSAETASIQDLTEAEEFANKVLSNTTIPQDEEGLQNLCAPPVYSAPRSQVIGRFHPSTRFEQLTFCSCKHCSGEIQVV</sequence>
<feature type="compositionally biased region" description="Polar residues" evidence="1">
    <location>
        <begin position="65"/>
        <end position="76"/>
    </location>
</feature>
<reference evidence="3" key="1">
    <citation type="submission" date="2025-08" db="UniProtKB">
        <authorList>
            <consortium name="RefSeq"/>
        </authorList>
    </citation>
    <scope>IDENTIFICATION</scope>
    <source>
        <tissue evidence="3">Gonads</tissue>
    </source>
</reference>
<dbReference type="RefSeq" id="XP_013384244.1">
    <property type="nucleotide sequence ID" value="XM_013528790.1"/>
</dbReference>